<proteinExistence type="predicted"/>
<comment type="caution">
    <text evidence="2">The sequence shown here is derived from an EMBL/GenBank/DDBJ whole genome shotgun (WGS) entry which is preliminary data.</text>
</comment>
<dbReference type="SUPFAM" id="SSF55729">
    <property type="entry name" value="Acyl-CoA N-acyltransferases (Nat)"/>
    <property type="match status" value="1"/>
</dbReference>
<name>A0A2T0MIJ6_9FLAO</name>
<evidence type="ECO:0000259" key="1">
    <source>
        <dbReference type="PROSITE" id="PS51186"/>
    </source>
</evidence>
<dbReference type="PROSITE" id="PS51186">
    <property type="entry name" value="GNAT"/>
    <property type="match status" value="1"/>
</dbReference>
<gene>
    <name evidence="2" type="ORF">CLV81_1405</name>
</gene>
<dbReference type="GO" id="GO:0016747">
    <property type="term" value="F:acyltransferase activity, transferring groups other than amino-acyl groups"/>
    <property type="evidence" value="ECO:0007669"/>
    <property type="project" value="InterPro"/>
</dbReference>
<feature type="domain" description="N-acetyltransferase" evidence="1">
    <location>
        <begin position="8"/>
        <end position="177"/>
    </location>
</feature>
<sequence length="177" mass="19988">MREEHTKYKIRKARSEEFKVIGALLIDVYSNLSGFPKLEEQPEYYKMLKNVGALTKNPNIKIFVAVSEQNKIGGAVVYFHDMKDYGSGGTATKEKNACGFRLLGVDVSVRGLGLGKKLTEFCINKGKVDNCETMVIHSTQSMELAWGMYERLGFQSAPDLDFMQEDLPVYGFRLKLK</sequence>
<dbReference type="InterPro" id="IPR016181">
    <property type="entry name" value="Acyl_CoA_acyltransferase"/>
</dbReference>
<organism evidence="2 3">
    <name type="scientific">Flagellimonas meridianipacifica</name>
    <dbReference type="NCBI Taxonomy" id="1080225"/>
    <lineage>
        <taxon>Bacteria</taxon>
        <taxon>Pseudomonadati</taxon>
        <taxon>Bacteroidota</taxon>
        <taxon>Flavobacteriia</taxon>
        <taxon>Flavobacteriales</taxon>
        <taxon>Flavobacteriaceae</taxon>
        <taxon>Flagellimonas</taxon>
    </lineage>
</organism>
<dbReference type="Gene3D" id="3.40.630.30">
    <property type="match status" value="1"/>
</dbReference>
<evidence type="ECO:0000313" key="3">
    <source>
        <dbReference type="Proteomes" id="UP000237640"/>
    </source>
</evidence>
<dbReference type="InterPro" id="IPR000182">
    <property type="entry name" value="GNAT_dom"/>
</dbReference>
<keyword evidence="3" id="KW-1185">Reference proteome</keyword>
<accession>A0A2T0MIJ6</accession>
<keyword evidence="2" id="KW-0808">Transferase</keyword>
<dbReference type="Proteomes" id="UP000237640">
    <property type="component" value="Unassembled WGS sequence"/>
</dbReference>
<dbReference type="Pfam" id="PF00583">
    <property type="entry name" value="Acetyltransf_1"/>
    <property type="match status" value="1"/>
</dbReference>
<dbReference type="EMBL" id="PVYX01000001">
    <property type="protein sequence ID" value="PRX57401.1"/>
    <property type="molecule type" value="Genomic_DNA"/>
</dbReference>
<protein>
    <submittedName>
        <fullName evidence="2">Acetyltransferase (GNAT) family protein</fullName>
    </submittedName>
</protein>
<dbReference type="RefSeq" id="WP_106144299.1">
    <property type="nucleotide sequence ID" value="NZ_PVYX01000001.1"/>
</dbReference>
<dbReference type="AlphaFoldDB" id="A0A2T0MIJ6"/>
<dbReference type="OrthoDB" id="5419426at2"/>
<dbReference type="CDD" id="cd04301">
    <property type="entry name" value="NAT_SF"/>
    <property type="match status" value="1"/>
</dbReference>
<reference evidence="2 3" key="1">
    <citation type="submission" date="2018-03" db="EMBL/GenBank/DDBJ databases">
        <title>Genomic Encyclopedia of Archaeal and Bacterial Type Strains, Phase II (KMG-II): from individual species to whole genera.</title>
        <authorList>
            <person name="Goeker M."/>
        </authorList>
    </citation>
    <scope>NUCLEOTIDE SEQUENCE [LARGE SCALE GENOMIC DNA]</scope>
    <source>
        <strain evidence="2 3">DSM 25027</strain>
    </source>
</reference>
<evidence type="ECO:0000313" key="2">
    <source>
        <dbReference type="EMBL" id="PRX57401.1"/>
    </source>
</evidence>